<accession>K0TAY5</accession>
<comment type="similarity">
    <text evidence="1">Belongs to the CBP3 family.</text>
</comment>
<dbReference type="Pfam" id="PF00397">
    <property type="entry name" value="WW"/>
    <property type="match status" value="1"/>
</dbReference>
<evidence type="ECO:0000313" key="3">
    <source>
        <dbReference type="EMBL" id="EJK67637.1"/>
    </source>
</evidence>
<gene>
    <name evidence="3" type="ORF">THAOC_11304</name>
</gene>
<dbReference type="SUPFAM" id="SSF51045">
    <property type="entry name" value="WW domain"/>
    <property type="match status" value="1"/>
</dbReference>
<dbReference type="InterPro" id="IPR036020">
    <property type="entry name" value="WW_dom_sf"/>
</dbReference>
<protein>
    <recommendedName>
        <fullName evidence="2">WW domain-containing protein</fullName>
    </recommendedName>
</protein>
<dbReference type="OrthoDB" id="10253878at2759"/>
<evidence type="ECO:0000259" key="2">
    <source>
        <dbReference type="PROSITE" id="PS50020"/>
    </source>
</evidence>
<dbReference type="GO" id="GO:0005739">
    <property type="term" value="C:mitochondrion"/>
    <property type="evidence" value="ECO:0007669"/>
    <property type="project" value="TreeGrafter"/>
</dbReference>
<dbReference type="SMART" id="SM00456">
    <property type="entry name" value="WW"/>
    <property type="match status" value="1"/>
</dbReference>
<reference evidence="3 4" key="1">
    <citation type="journal article" date="2012" name="Genome Biol.">
        <title>Genome and low-iron response of an oceanic diatom adapted to chronic iron limitation.</title>
        <authorList>
            <person name="Lommer M."/>
            <person name="Specht M."/>
            <person name="Roy A.S."/>
            <person name="Kraemer L."/>
            <person name="Andreson R."/>
            <person name="Gutowska M.A."/>
            <person name="Wolf J."/>
            <person name="Bergner S.V."/>
            <person name="Schilhabel M.B."/>
            <person name="Klostermeier U.C."/>
            <person name="Beiko R.G."/>
            <person name="Rosenstiel P."/>
            <person name="Hippler M."/>
            <person name="Laroche J."/>
        </authorList>
    </citation>
    <scope>NUCLEOTIDE SEQUENCE [LARGE SCALE GENOMIC DNA]</scope>
    <source>
        <strain evidence="3 4">CCMP1005</strain>
    </source>
</reference>
<evidence type="ECO:0000256" key="1">
    <source>
        <dbReference type="ARBA" id="ARBA00006407"/>
    </source>
</evidence>
<sequence>MTFRHIIARGRGVVYSPARQGFTAPFPLSTVASPSPSPSRQKAELPCRLTQHAQIRCLSSSPAQGILGKLWDKFSIEGQKRRIIMGERLFRSAQFRAQDPRWFTEARLPWEFRPKHALISMHTWFIHKRLIMDTVDPHLALLIQEELFDILWNDTRARIRSEGVNELTVNKHLKDAQQLTFLYCTHLDHAFSEYADDDYKRFEELAAAVWIHVFNRDEDACNDQLKRIAAYIEYQHENIAHGLPDSYFWEGRIPWGDMPNFKGMKDNSGKELDSHNVSGLVILKEPWTITLTDSGKPYYWNTKTNETTFATPK</sequence>
<feature type="domain" description="WW" evidence="2">
    <location>
        <begin position="281"/>
        <end position="313"/>
    </location>
</feature>
<dbReference type="CDD" id="cd00201">
    <property type="entry name" value="WW"/>
    <property type="match status" value="1"/>
</dbReference>
<dbReference type="AlphaFoldDB" id="K0TAY5"/>
<dbReference type="GO" id="GO:0034551">
    <property type="term" value="P:mitochondrial respiratory chain complex III assembly"/>
    <property type="evidence" value="ECO:0007669"/>
    <property type="project" value="TreeGrafter"/>
</dbReference>
<name>K0TAY5_THAOC</name>
<comment type="caution">
    <text evidence="3">The sequence shown here is derived from an EMBL/GenBank/DDBJ whole genome shotgun (WGS) entry which is preliminary data.</text>
</comment>
<dbReference type="EMBL" id="AGNL01012864">
    <property type="protein sequence ID" value="EJK67637.1"/>
    <property type="molecule type" value="Genomic_DNA"/>
</dbReference>
<dbReference type="PANTHER" id="PTHR12184:SF1">
    <property type="entry name" value="UBIQUINOL-CYTOCHROME-C REDUCTASE COMPLEX ASSEMBLY FACTOR 1"/>
    <property type="match status" value="1"/>
</dbReference>
<dbReference type="Proteomes" id="UP000266841">
    <property type="component" value="Unassembled WGS sequence"/>
</dbReference>
<organism evidence="3 4">
    <name type="scientific">Thalassiosira oceanica</name>
    <name type="common">Marine diatom</name>
    <dbReference type="NCBI Taxonomy" id="159749"/>
    <lineage>
        <taxon>Eukaryota</taxon>
        <taxon>Sar</taxon>
        <taxon>Stramenopiles</taxon>
        <taxon>Ochrophyta</taxon>
        <taxon>Bacillariophyta</taxon>
        <taxon>Coscinodiscophyceae</taxon>
        <taxon>Thalassiosirophycidae</taxon>
        <taxon>Thalassiosirales</taxon>
        <taxon>Thalassiosiraceae</taxon>
        <taxon>Thalassiosira</taxon>
    </lineage>
</organism>
<dbReference type="Pfam" id="PF03981">
    <property type="entry name" value="Ubiq_cyt_C_chap"/>
    <property type="match status" value="1"/>
</dbReference>
<proteinExistence type="inferred from homology"/>
<dbReference type="InterPro" id="IPR021150">
    <property type="entry name" value="Ubiq_cyt_c_chap"/>
</dbReference>
<dbReference type="Gene3D" id="2.20.70.10">
    <property type="match status" value="1"/>
</dbReference>
<dbReference type="OMA" id="VMQELMF"/>
<keyword evidence="4" id="KW-1185">Reference proteome</keyword>
<dbReference type="InterPro" id="IPR007129">
    <property type="entry name" value="Ubiqinol_cyt_c_chaperone_CPB3"/>
</dbReference>
<dbReference type="PROSITE" id="PS50020">
    <property type="entry name" value="WW_DOMAIN_2"/>
    <property type="match status" value="1"/>
</dbReference>
<dbReference type="eggNOG" id="ENOG502SAFG">
    <property type="taxonomic scope" value="Eukaryota"/>
</dbReference>
<dbReference type="PANTHER" id="PTHR12184">
    <property type="entry name" value="UBIQUINOL-CYTOCHROME C REDUCTASE COMPLEX ASSEMBLY FACTOR 1 FAMILY MEMBER"/>
    <property type="match status" value="1"/>
</dbReference>
<dbReference type="InterPro" id="IPR001202">
    <property type="entry name" value="WW_dom"/>
</dbReference>
<evidence type="ECO:0000313" key="4">
    <source>
        <dbReference type="Proteomes" id="UP000266841"/>
    </source>
</evidence>
<dbReference type="PROSITE" id="PS01159">
    <property type="entry name" value="WW_DOMAIN_1"/>
    <property type="match status" value="1"/>
</dbReference>